<name>A0AAD4GM73_BOLED</name>
<gene>
    <name evidence="2" type="ORF">L210DRAFT_3638936</name>
</gene>
<feature type="region of interest" description="Disordered" evidence="1">
    <location>
        <begin position="317"/>
        <end position="441"/>
    </location>
</feature>
<feature type="compositionally biased region" description="Polar residues" evidence="1">
    <location>
        <begin position="875"/>
        <end position="897"/>
    </location>
</feature>
<feature type="compositionally biased region" description="Low complexity" evidence="1">
    <location>
        <begin position="640"/>
        <end position="678"/>
    </location>
</feature>
<feature type="region of interest" description="Disordered" evidence="1">
    <location>
        <begin position="552"/>
        <end position="578"/>
    </location>
</feature>
<evidence type="ECO:0000313" key="2">
    <source>
        <dbReference type="EMBL" id="KAF8452406.1"/>
    </source>
</evidence>
<comment type="caution">
    <text evidence="2">The sequence shown here is derived from an EMBL/GenBank/DDBJ whole genome shotgun (WGS) entry which is preliminary data.</text>
</comment>
<feature type="compositionally biased region" description="Polar residues" evidence="1">
    <location>
        <begin position="832"/>
        <end position="841"/>
    </location>
</feature>
<feature type="region of interest" description="Disordered" evidence="1">
    <location>
        <begin position="46"/>
        <end position="65"/>
    </location>
</feature>
<evidence type="ECO:0000256" key="1">
    <source>
        <dbReference type="SAM" id="MobiDB-lite"/>
    </source>
</evidence>
<sequence>MAMATSRMSLDPPSLIDLPPLVNPHAFPNPHAAILDLAPAAHTLARRVSSDSQAPGRASPSSRISRRTPVPFLLEAFPAPPSHIPGAPTSLTSGSLLNSGSLLTSATGWLASTSAGSAVSTGPISSSNSNTVSPCSPKSVVATLLPQSNPPPSLPPTGPLPPIPGPSSVTPDVFPTHRALQTVTRSASPALESQRSQSRSGQRPRLSIDVNNPIRGRGRQGSLSSLRNPIYPMGEQSKVIAESSCPPPPPPSVISRSPPVFGSVAERRSHDQSRGDSLDIPRSCVSRVAATPLARTDNKLYVDDSLANVDMSDLNAVKMDNEGDGDDQASCPFPRFPPLLHSTSQSPIDSPSSVPSYVHTPRKPSKSSVHSIHVSCDSEDMNSRHGAISPEVTQMITATPRLRKGSVHSRSREPSSTRNRKESSRSRSGADTVEVPTSSHKVKNSLVTKAARLNGGGKGICMARGEEGNESDSSLDLHTPLPELMLRHGMLSPNSKLLPQPEVDPTRLSIMSGLSSFSNGSNLSLMSTTSTCSKHPKDVRDTPQRRVRHRDGRTLMGGIGLTTGLGWSDSEDEDAPSQLTRRVSSLVLSRRASSSSVASYSQSSSPNPLSRSISHTILREIDEHEHEHDHDELGHFHRASLASRSLPSRSKPVSRVGSGRSTGSSTGRYSTHSSSSVGIRARGGSISESSVYAASLTSKPDSSDAHTSTGLMPGIREQDDGVTPTRAAFERSSLGSLNGGPGVDIPHTPSSTASSASLPFPVTPESGTDVLQLKPLYNHNKVLPPLPPSTKAKYPSTLGLRSRSGGLQRPRAASNSSSVSNSSVPSQAKPISASQASNPRQSLAERPTKTAFPPGSSRPYLNATPRPSLTIPKSPLQSTTSGLPRPTTPSSPHTNVGQGYAPRPLRLVSRSSPLPFSTSPANLHSNPLPNQPELNQSPAKPLQPGEQSPRPGQVLTYNRNVHDQLKSRTLSLNSGPHSPALSPGSQSLFMPSPAAGSDPNSALSTPVTARSQSPLSSPGIGGEGMRPKPRTGTGMIYRTNLSVGSVAASKIRVPSTVLR</sequence>
<feature type="compositionally biased region" description="Pro residues" evidence="1">
    <location>
        <begin position="148"/>
        <end position="165"/>
    </location>
</feature>
<dbReference type="EMBL" id="WHUW01000001">
    <property type="protein sequence ID" value="KAF8452406.1"/>
    <property type="molecule type" value="Genomic_DNA"/>
</dbReference>
<feature type="compositionally biased region" description="Low complexity" evidence="1">
    <location>
        <begin position="746"/>
        <end position="757"/>
    </location>
</feature>
<feature type="region of interest" description="Disordered" evidence="1">
    <location>
        <begin position="969"/>
        <end position="1032"/>
    </location>
</feature>
<evidence type="ECO:0000313" key="3">
    <source>
        <dbReference type="Proteomes" id="UP001194468"/>
    </source>
</evidence>
<feature type="region of interest" description="Disordered" evidence="1">
    <location>
        <begin position="779"/>
        <end position="954"/>
    </location>
</feature>
<dbReference type="Proteomes" id="UP001194468">
    <property type="component" value="Unassembled WGS sequence"/>
</dbReference>
<proteinExistence type="predicted"/>
<feature type="compositionally biased region" description="Polar residues" evidence="1">
    <location>
        <begin position="695"/>
        <end position="710"/>
    </location>
</feature>
<organism evidence="2 3">
    <name type="scientific">Boletus edulis BED1</name>
    <dbReference type="NCBI Taxonomy" id="1328754"/>
    <lineage>
        <taxon>Eukaryota</taxon>
        <taxon>Fungi</taxon>
        <taxon>Dikarya</taxon>
        <taxon>Basidiomycota</taxon>
        <taxon>Agaricomycotina</taxon>
        <taxon>Agaricomycetes</taxon>
        <taxon>Agaricomycetidae</taxon>
        <taxon>Boletales</taxon>
        <taxon>Boletineae</taxon>
        <taxon>Boletaceae</taxon>
        <taxon>Boletoideae</taxon>
        <taxon>Boletus</taxon>
    </lineage>
</organism>
<feature type="compositionally biased region" description="Basic and acidic residues" evidence="1">
    <location>
        <begin position="535"/>
        <end position="544"/>
    </location>
</feature>
<feature type="region of interest" description="Disordered" evidence="1">
    <location>
        <begin position="640"/>
        <end position="682"/>
    </location>
</feature>
<feature type="compositionally biased region" description="Low complexity" evidence="1">
    <location>
        <begin position="115"/>
        <end position="147"/>
    </location>
</feature>
<feature type="compositionally biased region" description="Low complexity" evidence="1">
    <location>
        <begin position="193"/>
        <end position="205"/>
    </location>
</feature>
<reference evidence="2" key="1">
    <citation type="submission" date="2019-10" db="EMBL/GenBank/DDBJ databases">
        <authorList>
            <consortium name="DOE Joint Genome Institute"/>
            <person name="Kuo A."/>
            <person name="Miyauchi S."/>
            <person name="Kiss E."/>
            <person name="Drula E."/>
            <person name="Kohler A."/>
            <person name="Sanchez-Garcia M."/>
            <person name="Andreopoulos B."/>
            <person name="Barry K.W."/>
            <person name="Bonito G."/>
            <person name="Buee M."/>
            <person name="Carver A."/>
            <person name="Chen C."/>
            <person name="Cichocki N."/>
            <person name="Clum A."/>
            <person name="Culley D."/>
            <person name="Crous P.W."/>
            <person name="Fauchery L."/>
            <person name="Girlanda M."/>
            <person name="Hayes R."/>
            <person name="Keri Z."/>
            <person name="LaButti K."/>
            <person name="Lipzen A."/>
            <person name="Lombard V."/>
            <person name="Magnuson J."/>
            <person name="Maillard F."/>
            <person name="Morin E."/>
            <person name="Murat C."/>
            <person name="Nolan M."/>
            <person name="Ohm R."/>
            <person name="Pangilinan J."/>
            <person name="Pereira M."/>
            <person name="Perotto S."/>
            <person name="Peter M."/>
            <person name="Riley R."/>
            <person name="Sitrit Y."/>
            <person name="Stielow B."/>
            <person name="Szollosi G."/>
            <person name="Zifcakova L."/>
            <person name="Stursova M."/>
            <person name="Spatafora J.W."/>
            <person name="Tedersoo L."/>
            <person name="Vaario L.-M."/>
            <person name="Yamada A."/>
            <person name="Yan M."/>
            <person name="Wang P."/>
            <person name="Xu J."/>
            <person name="Bruns T."/>
            <person name="Baldrian P."/>
            <person name="Vilgalys R."/>
            <person name="Henrissat B."/>
            <person name="Grigoriev I.V."/>
            <person name="Hibbett D."/>
            <person name="Nagy L.G."/>
            <person name="Martin F.M."/>
        </authorList>
    </citation>
    <scope>NUCLEOTIDE SEQUENCE</scope>
    <source>
        <strain evidence="2">BED1</strain>
    </source>
</reference>
<dbReference type="AlphaFoldDB" id="A0AAD4GM73"/>
<protein>
    <submittedName>
        <fullName evidence="2">Uncharacterized protein</fullName>
    </submittedName>
</protein>
<feature type="compositionally biased region" description="Polar residues" evidence="1">
    <location>
        <begin position="998"/>
        <end position="1016"/>
    </location>
</feature>
<keyword evidence="3" id="KW-1185">Reference proteome</keyword>
<feature type="region of interest" description="Disordered" evidence="1">
    <location>
        <begin position="240"/>
        <end position="259"/>
    </location>
</feature>
<feature type="compositionally biased region" description="Low complexity" evidence="1">
    <location>
        <begin position="342"/>
        <end position="356"/>
    </location>
</feature>
<feature type="compositionally biased region" description="Polar residues" evidence="1">
    <location>
        <begin position="909"/>
        <end position="938"/>
    </location>
</feature>
<feature type="region of interest" description="Disordered" evidence="1">
    <location>
        <begin position="527"/>
        <end position="546"/>
    </location>
</feature>
<feature type="compositionally biased region" description="Basic and acidic residues" evidence="1">
    <location>
        <begin position="410"/>
        <end position="425"/>
    </location>
</feature>
<reference evidence="2" key="2">
    <citation type="journal article" date="2020" name="Nat. Commun.">
        <title>Large-scale genome sequencing of mycorrhizal fungi provides insights into the early evolution of symbiotic traits.</title>
        <authorList>
            <person name="Miyauchi S."/>
            <person name="Kiss E."/>
            <person name="Kuo A."/>
            <person name="Drula E."/>
            <person name="Kohler A."/>
            <person name="Sanchez-Garcia M."/>
            <person name="Morin E."/>
            <person name="Andreopoulos B."/>
            <person name="Barry K.W."/>
            <person name="Bonito G."/>
            <person name="Buee M."/>
            <person name="Carver A."/>
            <person name="Chen C."/>
            <person name="Cichocki N."/>
            <person name="Clum A."/>
            <person name="Culley D."/>
            <person name="Crous P.W."/>
            <person name="Fauchery L."/>
            <person name="Girlanda M."/>
            <person name="Hayes R.D."/>
            <person name="Keri Z."/>
            <person name="LaButti K."/>
            <person name="Lipzen A."/>
            <person name="Lombard V."/>
            <person name="Magnuson J."/>
            <person name="Maillard F."/>
            <person name="Murat C."/>
            <person name="Nolan M."/>
            <person name="Ohm R.A."/>
            <person name="Pangilinan J."/>
            <person name="Pereira M.F."/>
            <person name="Perotto S."/>
            <person name="Peter M."/>
            <person name="Pfister S."/>
            <person name="Riley R."/>
            <person name="Sitrit Y."/>
            <person name="Stielow J.B."/>
            <person name="Szollosi G."/>
            <person name="Zifcakova L."/>
            <person name="Stursova M."/>
            <person name="Spatafora J.W."/>
            <person name="Tedersoo L."/>
            <person name="Vaario L.M."/>
            <person name="Yamada A."/>
            <person name="Yan M."/>
            <person name="Wang P."/>
            <person name="Xu J."/>
            <person name="Bruns T."/>
            <person name="Baldrian P."/>
            <person name="Vilgalys R."/>
            <person name="Dunand C."/>
            <person name="Henrissat B."/>
            <person name="Grigoriev I.V."/>
            <person name="Hibbett D."/>
            <person name="Nagy L.G."/>
            <person name="Martin F.M."/>
        </authorList>
    </citation>
    <scope>NUCLEOTIDE SEQUENCE</scope>
    <source>
        <strain evidence="2">BED1</strain>
    </source>
</reference>
<accession>A0AAD4GM73</accession>
<feature type="region of interest" description="Disordered" evidence="1">
    <location>
        <begin position="695"/>
        <end position="763"/>
    </location>
</feature>
<feature type="compositionally biased region" description="Low complexity" evidence="1">
    <location>
        <begin position="809"/>
        <end position="826"/>
    </location>
</feature>
<feature type="region of interest" description="Disordered" evidence="1">
    <location>
        <begin position="115"/>
        <end position="230"/>
    </location>
</feature>